<dbReference type="PANTHER" id="PTHR37539">
    <property type="entry name" value="SECRETED PROTEIN-RELATED"/>
    <property type="match status" value="1"/>
</dbReference>
<name>A0A239HCW1_9SPHN</name>
<dbReference type="AlphaFoldDB" id="A0A239HCW1"/>
<dbReference type="Proteomes" id="UP000198339">
    <property type="component" value="Unassembled WGS sequence"/>
</dbReference>
<gene>
    <name evidence="1" type="ORF">SAMN06295955_10571</name>
</gene>
<accession>A0A239HCW1</accession>
<organism evidence="1 2">
    <name type="scientific">Sphingopyxis indica</name>
    <dbReference type="NCBI Taxonomy" id="436663"/>
    <lineage>
        <taxon>Bacteria</taxon>
        <taxon>Pseudomonadati</taxon>
        <taxon>Pseudomonadota</taxon>
        <taxon>Alphaproteobacteria</taxon>
        <taxon>Sphingomonadales</taxon>
        <taxon>Sphingomonadaceae</taxon>
        <taxon>Sphingopyxis</taxon>
    </lineage>
</organism>
<dbReference type="OrthoDB" id="7614910at2"/>
<dbReference type="EMBL" id="FZPA01000005">
    <property type="protein sequence ID" value="SNS78643.1"/>
    <property type="molecule type" value="Genomic_DNA"/>
</dbReference>
<evidence type="ECO:0000313" key="1">
    <source>
        <dbReference type="EMBL" id="SNS78643.1"/>
    </source>
</evidence>
<keyword evidence="2" id="KW-1185">Reference proteome</keyword>
<dbReference type="RefSeq" id="WP_089215621.1">
    <property type="nucleotide sequence ID" value="NZ_FZPA01000005.1"/>
</dbReference>
<protein>
    <submittedName>
        <fullName evidence="1">Uncharacterized protein</fullName>
    </submittedName>
</protein>
<sequence>MITQEALDRLWDKVESQKAHIPDMYGAVDFSIVPERFTTDIAVETQLPASHAALRPAILANRDRVELIRGYSMMGDLVSDAYAALMPQYGFRRLVEMIGEACDKGVEQVADAPPELVAFIRDMERTPEWLDMELVEEGARFDRNISANLSPFFIRGAFIATFMNKYSALPMAITNTLSSDTAARRVKETATFFWTSVLPGALERFGPGFKAAAMVRLMHSMVRANVLRRPADWDLRVYGVPIPQVDQMPAGLIPMVLMSARVLASGRTEFTRRERARLELARYRCFLLGLPEDLLADTPRGIVDLMATRNATLRQQFDDKTCGALLRATMDADIRAGGGLVENIHAFFERRISKTFFVRQFMAGDRKRAAAIGVTLRGSDALAAIVGQLFLGARVALYALAGRVPGLRDYADRRLTRRIERRLARFGHAHFTTDEANYRRRPAPAPAE</sequence>
<evidence type="ECO:0000313" key="2">
    <source>
        <dbReference type="Proteomes" id="UP000198339"/>
    </source>
</evidence>
<proteinExistence type="predicted"/>
<reference evidence="1 2" key="1">
    <citation type="submission" date="2017-06" db="EMBL/GenBank/DDBJ databases">
        <authorList>
            <person name="Kim H.J."/>
            <person name="Triplett B.A."/>
        </authorList>
    </citation>
    <scope>NUCLEOTIDE SEQUENCE [LARGE SCALE GENOMIC DNA]</scope>
    <source>
        <strain evidence="1 2">DS15</strain>
    </source>
</reference>
<dbReference type="PANTHER" id="PTHR37539:SF1">
    <property type="entry name" value="ER-BOUND OXYGENASE MPAB_MPAB'_RUBBER OXYGENASE CATALYTIC DOMAIN-CONTAINING PROTEIN"/>
    <property type="match status" value="1"/>
</dbReference>
<dbReference type="InterPro" id="IPR037473">
    <property type="entry name" value="Lcp-like"/>
</dbReference>